<evidence type="ECO:0000256" key="5">
    <source>
        <dbReference type="ARBA" id="ARBA00023136"/>
    </source>
</evidence>
<feature type="transmembrane region" description="Helical" evidence="6">
    <location>
        <begin position="222"/>
        <end position="241"/>
    </location>
</feature>
<comment type="subcellular location">
    <subcellularLocation>
        <location evidence="1">Cell membrane</location>
        <topology evidence="1">Multi-pass membrane protein</topology>
    </subcellularLocation>
</comment>
<feature type="transmembrane region" description="Helical" evidence="6">
    <location>
        <begin position="195"/>
        <end position="216"/>
    </location>
</feature>
<feature type="transmembrane region" description="Helical" evidence="6">
    <location>
        <begin position="164"/>
        <end position="183"/>
    </location>
</feature>
<reference evidence="8" key="1">
    <citation type="journal article" date="2019" name="Int. J. Syst. Evol. Microbiol.">
        <title>The Global Catalogue of Microorganisms (GCM) 10K type strain sequencing project: providing services to taxonomists for standard genome sequencing and annotation.</title>
        <authorList>
            <consortium name="The Broad Institute Genomics Platform"/>
            <consortium name="The Broad Institute Genome Sequencing Center for Infectious Disease"/>
            <person name="Wu L."/>
            <person name="Ma J."/>
        </authorList>
    </citation>
    <scope>NUCLEOTIDE SEQUENCE [LARGE SCALE GENOMIC DNA]</scope>
    <source>
        <strain evidence="8">JCM 18200</strain>
    </source>
</reference>
<keyword evidence="8" id="KW-1185">Reference proteome</keyword>
<keyword evidence="5 6" id="KW-0472">Membrane</keyword>
<dbReference type="EMBL" id="BAABIQ010000003">
    <property type="protein sequence ID" value="GAA4779756.1"/>
    <property type="molecule type" value="Genomic_DNA"/>
</dbReference>
<organism evidence="7 8">
    <name type="scientific">Olivibacter ginsenosidimutans</name>
    <dbReference type="NCBI Taxonomy" id="1176537"/>
    <lineage>
        <taxon>Bacteria</taxon>
        <taxon>Pseudomonadati</taxon>
        <taxon>Bacteroidota</taxon>
        <taxon>Sphingobacteriia</taxon>
        <taxon>Sphingobacteriales</taxon>
        <taxon>Sphingobacteriaceae</taxon>
        <taxon>Olivibacter</taxon>
    </lineage>
</organism>
<feature type="transmembrane region" description="Helical" evidence="6">
    <location>
        <begin position="6"/>
        <end position="28"/>
    </location>
</feature>
<evidence type="ECO:0008006" key="9">
    <source>
        <dbReference type="Google" id="ProtNLM"/>
    </source>
</evidence>
<accession>A0ABP9AEL1</accession>
<evidence type="ECO:0000256" key="2">
    <source>
        <dbReference type="ARBA" id="ARBA00022475"/>
    </source>
</evidence>
<evidence type="ECO:0000256" key="1">
    <source>
        <dbReference type="ARBA" id="ARBA00004651"/>
    </source>
</evidence>
<feature type="transmembrane region" description="Helical" evidence="6">
    <location>
        <begin position="125"/>
        <end position="152"/>
    </location>
</feature>
<evidence type="ECO:0000313" key="8">
    <source>
        <dbReference type="Proteomes" id="UP001501411"/>
    </source>
</evidence>
<protein>
    <recommendedName>
        <fullName evidence="9">Oligosaccharide flippase family protein</fullName>
    </recommendedName>
</protein>
<gene>
    <name evidence="7" type="ORF">GCM10023231_03190</name>
</gene>
<name>A0ABP9AEL1_9SPHI</name>
<evidence type="ECO:0000256" key="6">
    <source>
        <dbReference type="SAM" id="Phobius"/>
    </source>
</evidence>
<keyword evidence="3 6" id="KW-0812">Transmembrane</keyword>
<evidence type="ECO:0000313" key="7">
    <source>
        <dbReference type="EMBL" id="GAA4779756.1"/>
    </source>
</evidence>
<dbReference type="Pfam" id="PF13440">
    <property type="entry name" value="Polysacc_synt_3"/>
    <property type="match status" value="1"/>
</dbReference>
<dbReference type="PANTHER" id="PTHR30250:SF11">
    <property type="entry name" value="O-ANTIGEN TRANSPORTER-RELATED"/>
    <property type="match status" value="1"/>
</dbReference>
<sequence length="271" mass="30332">MIDLQMTILAYLVSNGIASLVGLFLGWGDVYKLKFRSKKVVKEIISFGKFSVGTNLSATLLGSVDTYIINFMLGPTALAVFNTGIRLLQVVEIPLLSFASTAMPTLSTLYNQGNQEELVKVAKKYIAIVTILFIPMIVLSFLFGDLAVWILAGSKYVYTEAPNLLRLFMILSLLYPLDRFLALMVDVIHKPQVNLLKVLCMLAINIVVDVVCIYYFKSIYCVVFGAILALLTAIAISYHTLKKYYIRISLIDIYKQLSFTTIKSFIFNNGK</sequence>
<proteinExistence type="predicted"/>
<comment type="caution">
    <text evidence="7">The sequence shown here is derived from an EMBL/GenBank/DDBJ whole genome shotgun (WGS) entry which is preliminary data.</text>
</comment>
<dbReference type="PANTHER" id="PTHR30250">
    <property type="entry name" value="PST FAMILY PREDICTED COLANIC ACID TRANSPORTER"/>
    <property type="match status" value="1"/>
</dbReference>
<keyword evidence="2" id="KW-1003">Cell membrane</keyword>
<dbReference type="InterPro" id="IPR050833">
    <property type="entry name" value="Poly_Biosynth_Transport"/>
</dbReference>
<keyword evidence="4 6" id="KW-1133">Transmembrane helix</keyword>
<evidence type="ECO:0000256" key="4">
    <source>
        <dbReference type="ARBA" id="ARBA00022989"/>
    </source>
</evidence>
<dbReference type="Proteomes" id="UP001501411">
    <property type="component" value="Unassembled WGS sequence"/>
</dbReference>
<evidence type="ECO:0000256" key="3">
    <source>
        <dbReference type="ARBA" id="ARBA00022692"/>
    </source>
</evidence>